<comment type="similarity">
    <text evidence="1">Belongs to the DeSI family.</text>
</comment>
<evidence type="ECO:0000313" key="7">
    <source>
        <dbReference type="Proteomes" id="UP000604046"/>
    </source>
</evidence>
<accession>A0A812J3Y5</accession>
<dbReference type="OrthoDB" id="440694at2759"/>
<feature type="compositionally biased region" description="Polar residues" evidence="4">
    <location>
        <begin position="246"/>
        <end position="268"/>
    </location>
</feature>
<evidence type="ECO:0000256" key="1">
    <source>
        <dbReference type="ARBA" id="ARBA00008140"/>
    </source>
</evidence>
<dbReference type="Proteomes" id="UP000604046">
    <property type="component" value="Unassembled WGS sequence"/>
</dbReference>
<evidence type="ECO:0000256" key="2">
    <source>
        <dbReference type="ARBA" id="ARBA00022670"/>
    </source>
</evidence>
<organism evidence="6 7">
    <name type="scientific">Symbiodinium natans</name>
    <dbReference type="NCBI Taxonomy" id="878477"/>
    <lineage>
        <taxon>Eukaryota</taxon>
        <taxon>Sar</taxon>
        <taxon>Alveolata</taxon>
        <taxon>Dinophyceae</taxon>
        <taxon>Suessiales</taxon>
        <taxon>Symbiodiniaceae</taxon>
        <taxon>Symbiodinium</taxon>
    </lineage>
</organism>
<name>A0A812J3Y5_9DINO</name>
<dbReference type="GO" id="GO:0070646">
    <property type="term" value="P:protein modification by small protein removal"/>
    <property type="evidence" value="ECO:0007669"/>
    <property type="project" value="TreeGrafter"/>
</dbReference>
<dbReference type="PANTHER" id="PTHR12378">
    <property type="entry name" value="DESUMOYLATING ISOPEPTIDASE"/>
    <property type="match status" value="1"/>
</dbReference>
<dbReference type="Pfam" id="PF05903">
    <property type="entry name" value="Peptidase_C97"/>
    <property type="match status" value="1"/>
</dbReference>
<dbReference type="EMBL" id="CAJNDS010000322">
    <property type="protein sequence ID" value="CAE7192002.1"/>
    <property type="molecule type" value="Genomic_DNA"/>
</dbReference>
<dbReference type="PANTHER" id="PTHR12378:SF7">
    <property type="entry name" value="DESUMOYLATING ISOPEPTIDASE 1"/>
    <property type="match status" value="1"/>
</dbReference>
<evidence type="ECO:0000256" key="4">
    <source>
        <dbReference type="SAM" id="MobiDB-lite"/>
    </source>
</evidence>
<keyword evidence="7" id="KW-1185">Reference proteome</keyword>
<feature type="region of interest" description="Disordered" evidence="4">
    <location>
        <begin position="64"/>
        <end position="86"/>
    </location>
</feature>
<dbReference type="InterPro" id="IPR008580">
    <property type="entry name" value="PPPDE_dom"/>
</dbReference>
<evidence type="ECO:0000259" key="5">
    <source>
        <dbReference type="PROSITE" id="PS51858"/>
    </source>
</evidence>
<keyword evidence="2" id="KW-0645">Protease</keyword>
<feature type="region of interest" description="Disordered" evidence="4">
    <location>
        <begin position="167"/>
        <end position="203"/>
    </location>
</feature>
<evidence type="ECO:0000313" key="6">
    <source>
        <dbReference type="EMBL" id="CAE7192002.1"/>
    </source>
</evidence>
<feature type="domain" description="PPPDE" evidence="5">
    <location>
        <begin position="292"/>
        <end position="439"/>
    </location>
</feature>
<dbReference type="GO" id="GO:0006508">
    <property type="term" value="P:proteolysis"/>
    <property type="evidence" value="ECO:0007669"/>
    <property type="project" value="UniProtKB-KW"/>
</dbReference>
<dbReference type="GO" id="GO:0008233">
    <property type="term" value="F:peptidase activity"/>
    <property type="evidence" value="ECO:0007669"/>
    <property type="project" value="UniProtKB-KW"/>
</dbReference>
<dbReference type="InterPro" id="IPR042266">
    <property type="entry name" value="PPPDE_sf"/>
</dbReference>
<dbReference type="SMART" id="SM01179">
    <property type="entry name" value="DUF862"/>
    <property type="match status" value="1"/>
</dbReference>
<proteinExistence type="inferred from homology"/>
<evidence type="ECO:0000256" key="3">
    <source>
        <dbReference type="ARBA" id="ARBA00022801"/>
    </source>
</evidence>
<feature type="compositionally biased region" description="Basic and acidic residues" evidence="4">
    <location>
        <begin position="269"/>
        <end position="280"/>
    </location>
</feature>
<reference evidence="6" key="1">
    <citation type="submission" date="2021-02" db="EMBL/GenBank/DDBJ databases">
        <authorList>
            <person name="Dougan E. K."/>
            <person name="Rhodes N."/>
            <person name="Thang M."/>
            <person name="Chan C."/>
        </authorList>
    </citation>
    <scope>NUCLEOTIDE SEQUENCE</scope>
</reference>
<keyword evidence="3" id="KW-0378">Hydrolase</keyword>
<dbReference type="Gene3D" id="3.90.1720.30">
    <property type="entry name" value="PPPDE domains"/>
    <property type="match status" value="1"/>
</dbReference>
<feature type="region of interest" description="Disordered" evidence="4">
    <location>
        <begin position="246"/>
        <end position="287"/>
    </location>
</feature>
<dbReference type="PROSITE" id="PS51858">
    <property type="entry name" value="PPPDE"/>
    <property type="match status" value="1"/>
</dbReference>
<comment type="caution">
    <text evidence="6">The sequence shown here is derived from an EMBL/GenBank/DDBJ whole genome shotgun (WGS) entry which is preliminary data.</text>
</comment>
<dbReference type="AlphaFoldDB" id="A0A812J3Y5"/>
<feature type="compositionally biased region" description="Basic and acidic residues" evidence="4">
    <location>
        <begin position="69"/>
        <end position="78"/>
    </location>
</feature>
<protein>
    <submittedName>
        <fullName evidence="6">Desi1 protein</fullName>
    </submittedName>
</protein>
<sequence>MFDAMAKSVLSGFEAEVREVVDEVLAQARGEIQEVVDEVLAQTKVELLVRLQSLFQSADGRSAGQLHKLPADSGHRNEVASLPSRTDATQELRLEGAKALLVSHSMDSTDDDEGWLGLGSELSTQDCQKSSDASILQEYEGNWSLTQAEADAMNIQAELLEDVEAPCTPRRQEEPQEGVLTPEMANPVRPASARPAEQEDAAARVLQEAKAAERLAEVAIMSESMNGYVAEAYNEHELKLLVTGLPTQQSDDSSSQLNVVQQPQCQSDNLERSPPFDRGPHHPGSLSSPDDAPVWLYMYDLTEGVAARWSPWIFGSHIKGIWHTSIVVDWGARLVEYYLDGVPCCTQGAEKTAWGKVHEKRFLGYTSKTRLETCHFVKSCRQDFAEESYHLLWNNCNHFSDLMRRFLQDQSLPEDILLQHEVVLENRVIQLAARWLRIL</sequence>
<gene>
    <name evidence="6" type="primary">Desi1</name>
    <name evidence="6" type="ORF">SNAT2548_LOCUS5101</name>
</gene>